<sequence>MSSPKEPKISVVEIGMGIDLHGQNATVAATRACRNAIETNSLPGLARLLPNGDFSKMRIDVKLGVPLPFLNDVNVDVVQKQFPYGSVNVTIEVGGLVCSSGVVLEEQGDREGDDRAIIVVAAVAVRC</sequence>
<reference evidence="3 4" key="1">
    <citation type="journal article" date="2018" name="Mol. Biol. Evol.">
        <title>Analysis of the draft genome of the red seaweed Gracilariopsis chorda provides insights into genome size evolution in Rhodophyta.</title>
        <authorList>
            <person name="Lee J."/>
            <person name="Yang E.C."/>
            <person name="Graf L."/>
            <person name="Yang J.H."/>
            <person name="Qiu H."/>
            <person name="Zel Zion U."/>
            <person name="Chan C.X."/>
            <person name="Stephens T.G."/>
            <person name="Weber A.P.M."/>
            <person name="Boo G.H."/>
            <person name="Boo S.M."/>
            <person name="Kim K.M."/>
            <person name="Shin Y."/>
            <person name="Jung M."/>
            <person name="Lee S.J."/>
            <person name="Yim H.S."/>
            <person name="Lee J.H."/>
            <person name="Bhattacharya D."/>
            <person name="Yoon H.S."/>
        </authorList>
    </citation>
    <scope>NUCLEOTIDE SEQUENCE [LARGE SCALE GENOMIC DNA]</scope>
    <source>
        <strain evidence="3 4">SKKU-2015</strain>
        <tissue evidence="3">Whole body</tissue>
    </source>
</reference>
<evidence type="ECO:0000313" key="4">
    <source>
        <dbReference type="Proteomes" id="UP000247409"/>
    </source>
</evidence>
<protein>
    <submittedName>
        <fullName evidence="3">Uncharacterized protein</fullName>
    </submittedName>
</protein>
<dbReference type="Pfam" id="PF09585">
    <property type="entry name" value="Lin0512_fam"/>
    <property type="match status" value="1"/>
</dbReference>
<proteinExistence type="predicted"/>
<dbReference type="PANTHER" id="PTHR34784">
    <property type="entry name" value="50S RIBOSOMAL PROTEIN L34"/>
    <property type="match status" value="1"/>
</dbReference>
<dbReference type="EMBL" id="NBIV01000025">
    <property type="protein sequence ID" value="PXF47386.1"/>
    <property type="molecule type" value="Genomic_DNA"/>
</dbReference>
<dbReference type="NCBIfam" id="TIGR02058">
    <property type="entry name" value="lin0512_fam"/>
    <property type="match status" value="1"/>
</dbReference>
<dbReference type="InterPro" id="IPR011719">
    <property type="entry name" value="CHP02058"/>
</dbReference>
<dbReference type="AlphaFoldDB" id="A0A2V3IYZ9"/>
<comment type="caution">
    <text evidence="3">The sequence shown here is derived from an EMBL/GenBank/DDBJ whole genome shotgun (WGS) entry which is preliminary data.</text>
</comment>
<accession>A0A2V3IYZ9</accession>
<keyword evidence="2" id="KW-0342">GTP-binding</keyword>
<evidence type="ECO:0000313" key="3">
    <source>
        <dbReference type="EMBL" id="PXF47386.1"/>
    </source>
</evidence>
<dbReference type="GO" id="GO:0005525">
    <property type="term" value="F:GTP binding"/>
    <property type="evidence" value="ECO:0007669"/>
    <property type="project" value="UniProtKB-KW"/>
</dbReference>
<name>A0A2V3IYZ9_9FLOR</name>
<organism evidence="3 4">
    <name type="scientific">Gracilariopsis chorda</name>
    <dbReference type="NCBI Taxonomy" id="448386"/>
    <lineage>
        <taxon>Eukaryota</taxon>
        <taxon>Rhodophyta</taxon>
        <taxon>Florideophyceae</taxon>
        <taxon>Rhodymeniophycidae</taxon>
        <taxon>Gracilariales</taxon>
        <taxon>Gracilariaceae</taxon>
        <taxon>Gracilariopsis</taxon>
    </lineage>
</organism>
<dbReference type="OrthoDB" id="193238at2759"/>
<dbReference type="Gene3D" id="3.30.1330.20">
    <property type="entry name" value="Tubulin/FtsZ, C-terminal domain"/>
    <property type="match status" value="1"/>
</dbReference>
<gene>
    <name evidence="3" type="ORF">BWQ96_02866</name>
</gene>
<dbReference type="PANTHER" id="PTHR34784:SF1">
    <property type="entry name" value="50S RIBOSOMAL PROTEIN L34"/>
    <property type="match status" value="1"/>
</dbReference>
<evidence type="ECO:0000256" key="2">
    <source>
        <dbReference type="ARBA" id="ARBA00023134"/>
    </source>
</evidence>
<keyword evidence="4" id="KW-1185">Reference proteome</keyword>
<dbReference type="InterPro" id="IPR037103">
    <property type="entry name" value="Tubulin/FtsZ-like_C"/>
</dbReference>
<dbReference type="Proteomes" id="UP000247409">
    <property type="component" value="Unassembled WGS sequence"/>
</dbReference>
<evidence type="ECO:0000256" key="1">
    <source>
        <dbReference type="ARBA" id="ARBA00022741"/>
    </source>
</evidence>
<keyword evidence="1" id="KW-0547">Nucleotide-binding</keyword>